<dbReference type="PANTHER" id="PTHR35810">
    <property type="entry name" value="CYTOPLASMIC PROTEIN-RELATED"/>
    <property type="match status" value="1"/>
</dbReference>
<gene>
    <name evidence="2" type="ORF">VU01_12662</name>
</gene>
<proteinExistence type="predicted"/>
<reference evidence="2 3" key="1">
    <citation type="submission" date="2017-01" db="EMBL/GenBank/DDBJ databases">
        <title>The cable genome- insights into the physiology and evolution of filamentous bacteria capable of sulfide oxidation via long distance electron transfer.</title>
        <authorList>
            <person name="Schreiber L."/>
            <person name="Bjerg J.T."/>
            <person name="Boggild A."/>
            <person name="Van De Vossenberg J."/>
            <person name="Meysman F."/>
            <person name="Nielsen L.P."/>
            <person name="Schramm A."/>
            <person name="Kjeldsen K.U."/>
        </authorList>
    </citation>
    <scope>NUCLEOTIDE SEQUENCE [LARGE SCALE GENOMIC DNA]</scope>
    <source>
        <strain evidence="2">A5</strain>
    </source>
</reference>
<dbReference type="Gene3D" id="1.20.120.1870">
    <property type="entry name" value="Fic/DOC protein, Fido domain"/>
    <property type="match status" value="1"/>
</dbReference>
<dbReference type="InterPro" id="IPR053737">
    <property type="entry name" value="Type_II_TA_Toxin"/>
</dbReference>
<keyword evidence="3" id="KW-1185">Reference proteome</keyword>
<evidence type="ECO:0000313" key="2">
    <source>
        <dbReference type="EMBL" id="RWX50767.1"/>
    </source>
</evidence>
<evidence type="ECO:0000259" key="1">
    <source>
        <dbReference type="PROSITE" id="PS51459"/>
    </source>
</evidence>
<dbReference type="Proteomes" id="UP000288892">
    <property type="component" value="Unassembled WGS sequence"/>
</dbReference>
<dbReference type="EMBL" id="MTKS01000266">
    <property type="protein sequence ID" value="RWX50767.1"/>
    <property type="molecule type" value="Genomic_DNA"/>
</dbReference>
<protein>
    <submittedName>
        <fullName evidence="2">Fic/DOC family protein</fullName>
    </submittedName>
</protein>
<sequence length="327" mass="37243">MTFPQGELILYRTEDGSSSLDVQLVDETVWLSQGQMADLFERNKRTVSEHIRNIFREEELEEKAVVRKFRTTASDGKQYTTTFYNLDVIISVGYRVKSKRGTQFRIWATTVLKQHLVQGYTLHRQRLAEKGVAEIRQVLDLLTDTLENHELVSDDGRSVLALVKNYARTWQLLWQYDEDSLPVPETGRRSGRVPEPAEVREAVDSLRRELLERGEATDIFGHERGQGLAGILGAVRQSFAGQDLYPTIEEKAAHLLYFVIKDHPFTDGNKRIGSFLFLLFLQLNQHRSAVDDKGMVALTLLIASSAPEQKNVLIRLVVNLISETTAE</sequence>
<dbReference type="AlphaFoldDB" id="A0A444JCN4"/>
<dbReference type="InterPro" id="IPR011204">
    <property type="entry name" value="Virulence_RhuM-like"/>
</dbReference>
<name>A0A444JCN4_9BACT</name>
<dbReference type="PANTHER" id="PTHR35810:SF1">
    <property type="entry name" value="CYTOPLASMIC PROTEIN"/>
    <property type="match status" value="1"/>
</dbReference>
<accession>A0A444JCN4</accession>
<organism evidence="2 3">
    <name type="scientific">Candidatus Electrothrix marina</name>
    <dbReference type="NCBI Taxonomy" id="1859130"/>
    <lineage>
        <taxon>Bacteria</taxon>
        <taxon>Pseudomonadati</taxon>
        <taxon>Thermodesulfobacteriota</taxon>
        <taxon>Desulfobulbia</taxon>
        <taxon>Desulfobulbales</taxon>
        <taxon>Desulfobulbaceae</taxon>
        <taxon>Candidatus Electrothrix</taxon>
    </lineage>
</organism>
<feature type="domain" description="Fido" evidence="1">
    <location>
        <begin position="198"/>
        <end position="323"/>
    </location>
</feature>
<evidence type="ECO:0000313" key="3">
    <source>
        <dbReference type="Proteomes" id="UP000288892"/>
    </source>
</evidence>
<dbReference type="PROSITE" id="PS51459">
    <property type="entry name" value="FIDO"/>
    <property type="match status" value="1"/>
</dbReference>
<dbReference type="InterPro" id="IPR003812">
    <property type="entry name" value="Fido"/>
</dbReference>
<dbReference type="InterPro" id="IPR036597">
    <property type="entry name" value="Fido-like_dom_sf"/>
</dbReference>
<dbReference type="SUPFAM" id="SSF140931">
    <property type="entry name" value="Fic-like"/>
    <property type="match status" value="1"/>
</dbReference>
<comment type="caution">
    <text evidence="2">The sequence shown here is derived from an EMBL/GenBank/DDBJ whole genome shotgun (WGS) entry which is preliminary data.</text>
</comment>
<dbReference type="Pfam" id="PF13310">
    <property type="entry name" value="Virulence_RhuM"/>
    <property type="match status" value="1"/>
</dbReference>
<dbReference type="Pfam" id="PF02661">
    <property type="entry name" value="Fic"/>
    <property type="match status" value="1"/>
</dbReference>